<accession>A0A1H0BA14</accession>
<dbReference type="Proteomes" id="UP000199677">
    <property type="component" value="Unassembled WGS sequence"/>
</dbReference>
<gene>
    <name evidence="1" type="ORF">SAMN04487951_10513</name>
</gene>
<evidence type="ECO:0000313" key="2">
    <source>
        <dbReference type="Proteomes" id="UP000199677"/>
    </source>
</evidence>
<evidence type="ECO:0008006" key="3">
    <source>
        <dbReference type="Google" id="ProtNLM"/>
    </source>
</evidence>
<organism evidence="1 2">
    <name type="scientific">Vreelandella arcis</name>
    <dbReference type="NCBI Taxonomy" id="416873"/>
    <lineage>
        <taxon>Bacteria</taxon>
        <taxon>Pseudomonadati</taxon>
        <taxon>Pseudomonadota</taxon>
        <taxon>Gammaproteobacteria</taxon>
        <taxon>Oceanospirillales</taxon>
        <taxon>Halomonadaceae</taxon>
        <taxon>Vreelandella</taxon>
    </lineage>
</organism>
<sequence>MYQQRRLPWILTGWLAPALFVLALVSSPLAGAEASSAPANASEFLVVTNEQGEQLFQTAMPEGARWCMQWHHSVEKFAVLDCYRNHAGDMLLERSHQPDFAAGLGHIYGRGEQVSDGQGGYWIEHIDEPVPGNQYVLRVGSPAVDHRLVWQRDGETQSFSLSRRAAGERVTLHLTNTAHSSANN</sequence>
<name>A0A1H0BA14_9GAMM</name>
<evidence type="ECO:0000313" key="1">
    <source>
        <dbReference type="EMBL" id="SDN42466.1"/>
    </source>
</evidence>
<dbReference type="STRING" id="416873.SAMN04487951_10513"/>
<protein>
    <recommendedName>
        <fullName evidence="3">DUF1850 domain-containing protein</fullName>
    </recommendedName>
</protein>
<proteinExistence type="predicted"/>
<dbReference type="OrthoDB" id="7345320at2"/>
<dbReference type="Pfam" id="PF08905">
    <property type="entry name" value="DUF1850"/>
    <property type="match status" value="1"/>
</dbReference>
<dbReference type="InterPro" id="IPR015001">
    <property type="entry name" value="DUF1850"/>
</dbReference>
<dbReference type="RefSeq" id="WP_089703963.1">
    <property type="nucleotide sequence ID" value="NZ_FNII01000005.1"/>
</dbReference>
<reference evidence="2" key="1">
    <citation type="submission" date="2016-10" db="EMBL/GenBank/DDBJ databases">
        <authorList>
            <person name="Varghese N."/>
            <person name="Submissions S."/>
        </authorList>
    </citation>
    <scope>NUCLEOTIDE SEQUENCE [LARGE SCALE GENOMIC DNA]</scope>
    <source>
        <strain evidence="2">CGMCC 1.6494</strain>
    </source>
</reference>
<dbReference type="EMBL" id="FNII01000005">
    <property type="protein sequence ID" value="SDN42466.1"/>
    <property type="molecule type" value="Genomic_DNA"/>
</dbReference>
<keyword evidence="2" id="KW-1185">Reference proteome</keyword>
<dbReference type="AlphaFoldDB" id="A0A1H0BA14"/>